<gene>
    <name evidence="2" type="ORF">ENN26_00010</name>
</gene>
<organism evidence="2">
    <name type="scientific">Thermofilum adornatum</name>
    <dbReference type="NCBI Taxonomy" id="1365176"/>
    <lineage>
        <taxon>Archaea</taxon>
        <taxon>Thermoproteota</taxon>
        <taxon>Thermoprotei</taxon>
        <taxon>Thermofilales</taxon>
        <taxon>Thermofilaceae</taxon>
        <taxon>Thermofilum</taxon>
    </lineage>
</organism>
<dbReference type="PANTHER" id="PTHR43196:SF2">
    <property type="entry name" value="PHOSPHOADENOSINE PHOSPHOSULFATE REDUCTASE"/>
    <property type="match status" value="1"/>
</dbReference>
<dbReference type="AlphaFoldDB" id="A0A7C1GHY4"/>
<proteinExistence type="predicted"/>
<evidence type="ECO:0000313" key="2">
    <source>
        <dbReference type="EMBL" id="HDP14149.1"/>
    </source>
</evidence>
<protein>
    <recommendedName>
        <fullName evidence="1">Phosphoadenosine phosphosulphate reductase domain-containing protein</fullName>
    </recommendedName>
</protein>
<dbReference type="Gene3D" id="3.40.50.620">
    <property type="entry name" value="HUPs"/>
    <property type="match status" value="1"/>
</dbReference>
<accession>A0A7C1GHY4</accession>
<dbReference type="InterPro" id="IPR050128">
    <property type="entry name" value="Sulfate_adenylyltrnsfr_sub2"/>
</dbReference>
<sequence>MMERYPVFNSGQLVGYVRTFSDFVEYTHGDVAKIFLWSNDSGSLYTGNGPFYNAVYEPPTNESLAKRFENVDERINYILAKYGKKIEGKHIMADLSGGKDSTANLILLTKLREKVGFKLTAVYIHMPLLEPTENYSFVEKIASKLDVPLETATPDKNKLLYYLATQGLPKRGDRWCTYLKTRSLREVKKKIKAEIEAKAERALEAGKRYERLSSLANKGIYLNGGVINLVHDLTITEIADLLKKEGLVHPHYLQGLPRVSCRFCPYRGLYELKLSEKHEVEDEGTIDSILARTYREYYSQVSTLEEFLTYHLWRFTPSVAKLRLQEEKATLHSEKLSLDQAREMFSSLWVASRG</sequence>
<name>A0A7C1GHY4_9CREN</name>
<dbReference type="InterPro" id="IPR002500">
    <property type="entry name" value="PAPS_reduct_dom"/>
</dbReference>
<dbReference type="Pfam" id="PF01507">
    <property type="entry name" value="PAPS_reduct"/>
    <property type="match status" value="1"/>
</dbReference>
<dbReference type="PANTHER" id="PTHR43196">
    <property type="entry name" value="SULFATE ADENYLYLTRANSFERASE SUBUNIT 2"/>
    <property type="match status" value="1"/>
</dbReference>
<dbReference type="EMBL" id="DSAY01000001">
    <property type="protein sequence ID" value="HDP14149.1"/>
    <property type="molecule type" value="Genomic_DNA"/>
</dbReference>
<reference evidence="2" key="1">
    <citation type="journal article" date="2020" name="mSystems">
        <title>Genome- and Community-Level Interaction Insights into Carbon Utilization and Element Cycling Functions of Hydrothermarchaeota in Hydrothermal Sediment.</title>
        <authorList>
            <person name="Zhou Z."/>
            <person name="Liu Y."/>
            <person name="Xu W."/>
            <person name="Pan J."/>
            <person name="Luo Z.H."/>
            <person name="Li M."/>
        </authorList>
    </citation>
    <scope>NUCLEOTIDE SEQUENCE [LARGE SCALE GENOMIC DNA]</scope>
    <source>
        <strain evidence="2">SpSt-116</strain>
    </source>
</reference>
<dbReference type="GO" id="GO:0003824">
    <property type="term" value="F:catalytic activity"/>
    <property type="evidence" value="ECO:0007669"/>
    <property type="project" value="InterPro"/>
</dbReference>
<comment type="caution">
    <text evidence="2">The sequence shown here is derived from an EMBL/GenBank/DDBJ whole genome shotgun (WGS) entry which is preliminary data.</text>
</comment>
<feature type="domain" description="Phosphoadenosine phosphosulphate reductase" evidence="1">
    <location>
        <begin position="92"/>
        <end position="265"/>
    </location>
</feature>
<evidence type="ECO:0000259" key="1">
    <source>
        <dbReference type="Pfam" id="PF01507"/>
    </source>
</evidence>
<dbReference type="SUPFAM" id="SSF52402">
    <property type="entry name" value="Adenine nucleotide alpha hydrolases-like"/>
    <property type="match status" value="1"/>
</dbReference>
<dbReference type="InterPro" id="IPR014729">
    <property type="entry name" value="Rossmann-like_a/b/a_fold"/>
</dbReference>